<feature type="compositionally biased region" description="Basic residues" evidence="2">
    <location>
        <begin position="400"/>
        <end position="409"/>
    </location>
</feature>
<dbReference type="InterPro" id="IPR001138">
    <property type="entry name" value="Zn2Cys6_DnaBD"/>
</dbReference>
<keyword evidence="1" id="KW-0539">Nucleus</keyword>
<feature type="compositionally biased region" description="Polar residues" evidence="2">
    <location>
        <begin position="916"/>
        <end position="939"/>
    </location>
</feature>
<feature type="compositionally biased region" description="Low complexity" evidence="2">
    <location>
        <begin position="940"/>
        <end position="955"/>
    </location>
</feature>
<evidence type="ECO:0000259" key="3">
    <source>
        <dbReference type="SMART" id="SM00066"/>
    </source>
</evidence>
<evidence type="ECO:0000256" key="2">
    <source>
        <dbReference type="SAM" id="MobiDB-lite"/>
    </source>
</evidence>
<feature type="compositionally biased region" description="Low complexity" evidence="2">
    <location>
        <begin position="712"/>
        <end position="725"/>
    </location>
</feature>
<feature type="compositionally biased region" description="Polar residues" evidence="2">
    <location>
        <begin position="956"/>
        <end position="970"/>
    </location>
</feature>
<feature type="region of interest" description="Disordered" evidence="2">
    <location>
        <begin position="58"/>
        <end position="77"/>
    </location>
</feature>
<name>A0AAD9WA49_PHOAM</name>
<feature type="compositionally biased region" description="Polar residues" evidence="2">
    <location>
        <begin position="785"/>
        <end position="799"/>
    </location>
</feature>
<feature type="region of interest" description="Disordered" evidence="2">
    <location>
        <begin position="451"/>
        <end position="1010"/>
    </location>
</feature>
<evidence type="ECO:0000256" key="1">
    <source>
        <dbReference type="ARBA" id="ARBA00023242"/>
    </source>
</evidence>
<evidence type="ECO:0000313" key="5">
    <source>
        <dbReference type="Proteomes" id="UP001265746"/>
    </source>
</evidence>
<feature type="compositionally biased region" description="Polar residues" evidence="2">
    <location>
        <begin position="299"/>
        <end position="313"/>
    </location>
</feature>
<dbReference type="AlphaFoldDB" id="A0AAD9WA49"/>
<feature type="compositionally biased region" description="Polar residues" evidence="2">
    <location>
        <begin position="731"/>
        <end position="745"/>
    </location>
</feature>
<dbReference type="SUPFAM" id="SSF57701">
    <property type="entry name" value="Zn2/Cys6 DNA-binding domain"/>
    <property type="match status" value="1"/>
</dbReference>
<dbReference type="GO" id="GO:0000981">
    <property type="term" value="F:DNA-binding transcription factor activity, RNA polymerase II-specific"/>
    <property type="evidence" value="ECO:0007669"/>
    <property type="project" value="InterPro"/>
</dbReference>
<dbReference type="EMBL" id="JAUJFL010000001">
    <property type="protein sequence ID" value="KAK2613909.1"/>
    <property type="molecule type" value="Genomic_DNA"/>
</dbReference>
<feature type="compositionally biased region" description="Basic residues" evidence="2">
    <location>
        <begin position="284"/>
        <end position="295"/>
    </location>
</feature>
<gene>
    <name evidence="4" type="ORF">N8I77_000778</name>
</gene>
<dbReference type="Gene3D" id="4.10.240.10">
    <property type="entry name" value="Zn(2)-C6 fungal-type DNA-binding domain"/>
    <property type="match status" value="1"/>
</dbReference>
<feature type="compositionally biased region" description="Polar residues" evidence="2">
    <location>
        <begin position="846"/>
        <end position="875"/>
    </location>
</feature>
<sequence>MDAFLLDAPDANHACASVEDLALQLASLRGTKATDTKAEHISATFEFRSTVVFKVPESENDTADPAQNPDQPLGGTPGAVPIAPINGNTAATMREIRANDTLMNQPSDDPALQKLVAKHIIASLGSVDGSSWTVRSVSRKPSGWTFTYLCRNSTQAWMRQNSKHSAKLRIAESSGKDGQDPVNLSRPAFDCRGSVTIAFVKSNRIITVKLEHTPLHKTVAELAELFKPPPPLPRAEAARRKDGERRKRNSQADGVHVPEESPKKRKKKDASTGGQVADGEQVPKPKKPRASRAKKLQNVVAQPQEDAQNSALLNISPLETARRQDEASKKLRDNGVDPATLSSEQFNIFANQSPDLQMESLAMLVKYGAERLRIVHPNREDAPQSGSPDSANGDASNASAKKKTSRKKAPREDGVPKVKKTRGSCQACRAKKIKATKPECQECVRAGIACYFPPPQKRKPVEAKSAEVAEDEPEEPEAAPLPVSMPEPMPDHAPAPEPVPEAAPEEEEASDLGSPGFNTSHPPAPEVMSHPAETTGLTVVSQDVSQDLYHPAPTGLSYPQGVGVPEDMSTSTGYFQAQSTSNGIAYPQQPQQTSHVAYTDTVSAPRQHVPEPEPVPAPVHPVQEPSQTSHPTSSRPGTRRSLPSGSSQNQIDYASSTDAAPVTSSWQATNVPADAGQAYSEAQIASQSAPARPNRSMHSAAPPAYDTSTHETLQAATTLTQAALQRKPHASPTTRTSSPFQNPTQAAKVARAKSRQSQRSQSRQTASPFQQSTTAQLPQGGAASSLYNAPPSTDSSNLPSYDPYSRYSTTPAQAPTTSSRVAYEPYSQQAASNTSTASYPGYDAYTSRSQTSNTPLANPVTQSASTAAPSSKNWASSSGRRGSNSYGSNKATTSSTSAYSVPASSAQQQSTAMQSFNVRPQSTAPTQSRTTGNTPASFTQQPRRQQQQQQQQQQPAYSSYSSQPHPNTDHQQQQQQDWYGLGSANNAASNYGPGSYSQHRSMNLTGNNCTSMNDQEALYEMLRNNPRH</sequence>
<feature type="compositionally biased region" description="Low complexity" evidence="2">
    <location>
        <begin position="827"/>
        <end position="838"/>
    </location>
</feature>
<accession>A0AAD9WA49</accession>
<feature type="region of interest" description="Disordered" evidence="2">
    <location>
        <begin position="226"/>
        <end position="340"/>
    </location>
</feature>
<dbReference type="Proteomes" id="UP001265746">
    <property type="component" value="Unassembled WGS sequence"/>
</dbReference>
<proteinExistence type="predicted"/>
<reference evidence="4" key="1">
    <citation type="submission" date="2023-06" db="EMBL/GenBank/DDBJ databases">
        <authorList>
            <person name="Noh H."/>
        </authorList>
    </citation>
    <scope>NUCLEOTIDE SEQUENCE</scope>
    <source>
        <strain evidence="4">DUCC20226</strain>
    </source>
</reference>
<dbReference type="GO" id="GO:0008270">
    <property type="term" value="F:zinc ion binding"/>
    <property type="evidence" value="ECO:0007669"/>
    <property type="project" value="InterPro"/>
</dbReference>
<feature type="compositionally biased region" description="Acidic residues" evidence="2">
    <location>
        <begin position="468"/>
        <end position="477"/>
    </location>
</feature>
<feature type="compositionally biased region" description="Polar residues" evidence="2">
    <location>
        <begin position="568"/>
        <end position="604"/>
    </location>
</feature>
<feature type="compositionally biased region" description="Low complexity" evidence="2">
    <location>
        <begin position="808"/>
        <end position="819"/>
    </location>
</feature>
<feature type="compositionally biased region" description="Polar residues" evidence="2">
    <location>
        <begin position="995"/>
        <end position="1010"/>
    </location>
</feature>
<feature type="region of interest" description="Disordered" evidence="2">
    <location>
        <begin position="375"/>
        <end position="436"/>
    </location>
</feature>
<feature type="compositionally biased region" description="Polar residues" evidence="2">
    <location>
        <begin position="765"/>
        <end position="777"/>
    </location>
</feature>
<comment type="caution">
    <text evidence="4">The sequence shown here is derived from an EMBL/GenBank/DDBJ whole genome shotgun (WGS) entry which is preliminary data.</text>
</comment>
<organism evidence="4 5">
    <name type="scientific">Phomopsis amygdali</name>
    <name type="common">Fusicoccum amygdali</name>
    <dbReference type="NCBI Taxonomy" id="1214568"/>
    <lineage>
        <taxon>Eukaryota</taxon>
        <taxon>Fungi</taxon>
        <taxon>Dikarya</taxon>
        <taxon>Ascomycota</taxon>
        <taxon>Pezizomycotina</taxon>
        <taxon>Sordariomycetes</taxon>
        <taxon>Sordariomycetidae</taxon>
        <taxon>Diaporthales</taxon>
        <taxon>Diaporthaceae</taxon>
        <taxon>Diaporthe</taxon>
    </lineage>
</organism>
<evidence type="ECO:0000313" key="4">
    <source>
        <dbReference type="EMBL" id="KAK2613909.1"/>
    </source>
</evidence>
<feature type="compositionally biased region" description="Low complexity" evidence="2">
    <location>
        <begin position="876"/>
        <end position="915"/>
    </location>
</feature>
<feature type="compositionally biased region" description="Polar residues" evidence="2">
    <location>
        <begin position="626"/>
        <end position="670"/>
    </location>
</feature>
<feature type="compositionally biased region" description="Basic and acidic residues" evidence="2">
    <location>
        <begin position="320"/>
        <end position="335"/>
    </location>
</feature>
<feature type="domain" description="Zn(2)-C6 fungal-type" evidence="3">
    <location>
        <begin position="419"/>
        <end position="461"/>
    </location>
</feature>
<protein>
    <recommendedName>
        <fullName evidence="3">Zn(2)-C6 fungal-type domain-containing protein</fullName>
    </recommendedName>
</protein>
<feature type="compositionally biased region" description="Basic and acidic residues" evidence="2">
    <location>
        <begin position="236"/>
        <end position="245"/>
    </location>
</feature>
<dbReference type="InterPro" id="IPR036864">
    <property type="entry name" value="Zn2-C6_fun-type_DNA-bd_sf"/>
</dbReference>
<feature type="compositionally biased region" description="Low complexity" evidence="2">
    <location>
        <begin position="387"/>
        <end position="399"/>
    </location>
</feature>
<feature type="compositionally biased region" description="Polar residues" evidence="2">
    <location>
        <begin position="535"/>
        <end position="545"/>
    </location>
</feature>
<dbReference type="CDD" id="cd00067">
    <property type="entry name" value="GAL4"/>
    <property type="match status" value="1"/>
</dbReference>
<feature type="compositionally biased region" description="Pro residues" evidence="2">
    <location>
        <begin position="483"/>
        <end position="501"/>
    </location>
</feature>
<keyword evidence="5" id="KW-1185">Reference proteome</keyword>
<dbReference type="SMART" id="SM00066">
    <property type="entry name" value="GAL4"/>
    <property type="match status" value="1"/>
</dbReference>